<evidence type="ECO:0000313" key="1">
    <source>
        <dbReference type="EMBL" id="KAE9136824.1"/>
    </source>
</evidence>
<dbReference type="EMBL" id="QXFX01000039">
    <property type="protein sequence ID" value="KAE9136824.1"/>
    <property type="molecule type" value="Genomic_DNA"/>
</dbReference>
<comment type="caution">
    <text evidence="1">The sequence shown here is derived from an EMBL/GenBank/DDBJ whole genome shotgun (WGS) entry which is preliminary data.</text>
</comment>
<dbReference type="AlphaFoldDB" id="A0A6G0M0N2"/>
<organism evidence="1 2">
    <name type="scientific">Phytophthora fragariae</name>
    <dbReference type="NCBI Taxonomy" id="53985"/>
    <lineage>
        <taxon>Eukaryota</taxon>
        <taxon>Sar</taxon>
        <taxon>Stramenopiles</taxon>
        <taxon>Oomycota</taxon>
        <taxon>Peronosporomycetes</taxon>
        <taxon>Peronosporales</taxon>
        <taxon>Peronosporaceae</taxon>
        <taxon>Phytophthora</taxon>
    </lineage>
</organism>
<name>A0A6G0M0N2_9STRA</name>
<accession>A0A6G0M0N2</accession>
<protein>
    <submittedName>
        <fullName evidence="1">Uncharacterized protein</fullName>
    </submittedName>
</protein>
<gene>
    <name evidence="1" type="ORF">PF010_g1543</name>
</gene>
<reference evidence="1 2" key="1">
    <citation type="submission" date="2018-09" db="EMBL/GenBank/DDBJ databases">
        <title>Genomic investigation of the strawberry pathogen Phytophthora fragariae indicates pathogenicity is determined by transcriptional variation in three key races.</title>
        <authorList>
            <person name="Adams T.M."/>
            <person name="Armitage A.D."/>
            <person name="Sobczyk M.K."/>
            <person name="Bates H.J."/>
            <person name="Dunwell J.M."/>
            <person name="Nellist C.F."/>
            <person name="Harrison R.J."/>
        </authorList>
    </citation>
    <scope>NUCLEOTIDE SEQUENCE [LARGE SCALE GENOMIC DNA]</scope>
    <source>
        <strain evidence="1 2">ONT-3</strain>
    </source>
</reference>
<sequence>MFHLSSEYPANSTYVNTNTTLFPASTVTMTYGFDFVNATGMTSYPMGNYKVPFNVKEHVWYPVKLAVNSTVGNLVLWVDGQQVATCLLMFPRTPRLVDTMPIASKVRQAVGGRTAVLRAGVCPSGSTTYFIFRSFLVHHT</sequence>
<dbReference type="Proteomes" id="UP000488956">
    <property type="component" value="Unassembled WGS sequence"/>
</dbReference>
<proteinExistence type="predicted"/>
<evidence type="ECO:0000313" key="2">
    <source>
        <dbReference type="Proteomes" id="UP000488956"/>
    </source>
</evidence>